<dbReference type="OrthoDB" id="9768578at2"/>
<dbReference type="NCBIfam" id="TIGR03712">
    <property type="entry name" value="acc_sec_asp2"/>
    <property type="match status" value="1"/>
</dbReference>
<organism evidence="1 2">
    <name type="scientific">Lactococcus allomyrinae</name>
    <dbReference type="NCBI Taxonomy" id="2419773"/>
    <lineage>
        <taxon>Bacteria</taxon>
        <taxon>Bacillati</taxon>
        <taxon>Bacillota</taxon>
        <taxon>Bacilli</taxon>
        <taxon>Lactobacillales</taxon>
        <taxon>Streptococcaceae</taxon>
        <taxon>Lactococcus</taxon>
    </lineage>
</organism>
<dbReference type="RefSeq" id="WP_120772303.1">
    <property type="nucleotide sequence ID" value="NZ_CP032627.1"/>
</dbReference>
<sequence length="531" mass="60731">MRKKIEIIQIGGKKLDFPSEVIEKFNYVILPGNYNFISDNEQVEIFQENKFNPQKSRTIFVLGNDAILLQNFPSLLEQFPAYQVLFDSKASIKESQRKILDRKFSIPIDLENEDELQNIVDIALNSSQKQYGYKLSMDYLEVRESFKGAYRKKGNCYLELSGDFGQEMKQIISWKIHPHGIEANSKVTFTPEIAITSGTVELEFKIFLIDQSTNEIINIFKGSPEEFRKQIKIISNESDYVRFVGVSLYAKGGVGKIEIGQIHFRNHLSNNSMMLPNGKRIIDSKVRNEELFYYFHPGDLKPPLAVYFSGYRSAEGFEGRGMMGRMGCPFILIGDPRLEGGNFYVGSDVLEHEVVKVIKEKLKWLGFTNEELILSGLSMGTFGSLYYAADLEPAAVIIGKPLANIGSIAMNERIRRPEMWGTSLDMIMHFGGKANNDIAEKLNEKFWNKFETGTFKSTIFAIAYMKDDDYDGIAFQMIADKLRKNSPEAVILHKGLIGRHNDNTLGVNTWFIKQYRNILCHDFGRKLDYRL</sequence>
<dbReference type="InterPro" id="IPR022267">
    <property type="entry name" value="Asp2"/>
</dbReference>
<dbReference type="EMBL" id="CP032627">
    <property type="protein sequence ID" value="AYG00920.1"/>
    <property type="molecule type" value="Genomic_DNA"/>
</dbReference>
<accession>A0A387BJ31</accession>
<dbReference type="Proteomes" id="UP000269374">
    <property type="component" value="Chromosome"/>
</dbReference>
<proteinExistence type="predicted"/>
<evidence type="ECO:0000313" key="2">
    <source>
        <dbReference type="Proteomes" id="UP000269374"/>
    </source>
</evidence>
<reference evidence="1 2" key="1">
    <citation type="submission" date="2018-09" db="EMBL/GenBank/DDBJ databases">
        <title>Genome sequencing of strain 1JSPR-7.</title>
        <authorList>
            <person name="Heo J."/>
            <person name="Kim S.-J."/>
            <person name="Kwon S.-W."/>
        </authorList>
    </citation>
    <scope>NUCLEOTIDE SEQUENCE [LARGE SCALE GENOMIC DNA]</scope>
    <source>
        <strain evidence="1 2">1JSPR-7</strain>
    </source>
</reference>
<dbReference type="GO" id="GO:0015031">
    <property type="term" value="P:protein transport"/>
    <property type="evidence" value="ECO:0007669"/>
    <property type="project" value="InterPro"/>
</dbReference>
<keyword evidence="2" id="KW-1185">Reference proteome</keyword>
<evidence type="ECO:0000313" key="1">
    <source>
        <dbReference type="EMBL" id="AYG00920.1"/>
    </source>
</evidence>
<dbReference type="InterPro" id="IPR029058">
    <property type="entry name" value="AB_hydrolase_fold"/>
</dbReference>
<dbReference type="Pfam" id="PF16929">
    <property type="entry name" value="Asp2"/>
    <property type="match status" value="1"/>
</dbReference>
<dbReference type="KEGG" id="lact:D7I46_07330"/>
<dbReference type="SUPFAM" id="SSF53474">
    <property type="entry name" value="alpha/beta-Hydrolases"/>
    <property type="match status" value="1"/>
</dbReference>
<name>A0A387BJ31_9LACT</name>
<protein>
    <submittedName>
        <fullName evidence="1">Accessory Sec system protein Asp2</fullName>
    </submittedName>
</protein>
<gene>
    <name evidence="1" type="primary">asp2</name>
    <name evidence="1" type="ORF">D7I46_07330</name>
</gene>
<dbReference type="AlphaFoldDB" id="A0A387BJ31"/>